<dbReference type="SMART" id="SM00213">
    <property type="entry name" value="UBQ"/>
    <property type="match status" value="1"/>
</dbReference>
<reference evidence="7" key="1">
    <citation type="journal article" date="2023" name="Mol. Phylogenet. Evol.">
        <title>Genome-scale phylogeny and comparative genomics of the fungal order Sordariales.</title>
        <authorList>
            <person name="Hensen N."/>
            <person name="Bonometti L."/>
            <person name="Westerberg I."/>
            <person name="Brannstrom I.O."/>
            <person name="Guillou S."/>
            <person name="Cros-Aarteil S."/>
            <person name="Calhoun S."/>
            <person name="Haridas S."/>
            <person name="Kuo A."/>
            <person name="Mondo S."/>
            <person name="Pangilinan J."/>
            <person name="Riley R."/>
            <person name="LaButti K."/>
            <person name="Andreopoulos B."/>
            <person name="Lipzen A."/>
            <person name="Chen C."/>
            <person name="Yan M."/>
            <person name="Daum C."/>
            <person name="Ng V."/>
            <person name="Clum A."/>
            <person name="Steindorff A."/>
            <person name="Ohm R.A."/>
            <person name="Martin F."/>
            <person name="Silar P."/>
            <person name="Natvig D.O."/>
            <person name="Lalanne C."/>
            <person name="Gautier V."/>
            <person name="Ament-Velasquez S.L."/>
            <person name="Kruys A."/>
            <person name="Hutchinson M.I."/>
            <person name="Powell A.J."/>
            <person name="Barry K."/>
            <person name="Miller A.N."/>
            <person name="Grigoriev I.V."/>
            <person name="Debuchy R."/>
            <person name="Gladieux P."/>
            <person name="Hiltunen Thoren M."/>
            <person name="Johannesson H."/>
        </authorList>
    </citation>
    <scope>NUCLEOTIDE SEQUENCE</scope>
    <source>
        <strain evidence="7">CBS 333.67</strain>
    </source>
</reference>
<dbReference type="AlphaFoldDB" id="A0AAJ0M2G7"/>
<dbReference type="EMBL" id="JAUDZG010000003">
    <property type="protein sequence ID" value="KAK3306646.1"/>
    <property type="molecule type" value="Genomic_DNA"/>
</dbReference>
<name>A0AAJ0M2G7_9PEZI</name>
<keyword evidence="3" id="KW-0064">Aspartyl protease</keyword>
<feature type="domain" description="Ubiquitin-like" evidence="6">
    <location>
        <begin position="1"/>
        <end position="84"/>
    </location>
</feature>
<keyword evidence="4" id="KW-0378">Hydrolase</keyword>
<evidence type="ECO:0000256" key="3">
    <source>
        <dbReference type="ARBA" id="ARBA00022750"/>
    </source>
</evidence>
<organism evidence="7 8">
    <name type="scientific">Chaetomium strumarium</name>
    <dbReference type="NCBI Taxonomy" id="1170767"/>
    <lineage>
        <taxon>Eukaryota</taxon>
        <taxon>Fungi</taxon>
        <taxon>Dikarya</taxon>
        <taxon>Ascomycota</taxon>
        <taxon>Pezizomycotina</taxon>
        <taxon>Sordariomycetes</taxon>
        <taxon>Sordariomycetidae</taxon>
        <taxon>Sordariales</taxon>
        <taxon>Chaetomiaceae</taxon>
        <taxon>Chaetomium</taxon>
    </lineage>
</organism>
<dbReference type="InterPro" id="IPR000626">
    <property type="entry name" value="Ubiquitin-like_dom"/>
</dbReference>
<dbReference type="GO" id="GO:0004190">
    <property type="term" value="F:aspartic-type endopeptidase activity"/>
    <property type="evidence" value="ECO:0007669"/>
    <property type="project" value="UniProtKB-KW"/>
</dbReference>
<gene>
    <name evidence="7" type="ORF">B0T15DRAFT_148625</name>
</gene>
<feature type="compositionally biased region" description="Basic residues" evidence="5">
    <location>
        <begin position="225"/>
        <end position="253"/>
    </location>
</feature>
<keyword evidence="8" id="KW-1185">Reference proteome</keyword>
<sequence length="397" mass="43566">MRITLSITNSEPQSDEQDLLSLEVYPEMTIETLRSSIQAETTHHPSAQHLYHNGQLLTDNSKTLAELGVTDGDMLALHVRDMRGNTAVPAAGRQQAAQGGPRSAQRPPAEQDPEVIRLQILGDPNLRGELARSRPDLVASLEDPQAFARLFADSLNRERREREERHRQIQMLNADPFDPEAQAKILEIIRQDQVMENLQNAMEHNPEGAGGLGRASNHHEPAVRRGLRHHAPGRQALRRCRTGCRHRQHHRPRALGADEDWPALPAVQLHGHGGQAGGVAPGPRHAEAPSSLHRSRQRQAGHPGHRGAIPWSGRHSEGQRSRDSGGADRARSRRDHHRTALRRSACTGSGTSATPSGPSRPKHAAEGSSSARTEFPKRTHRTAHGARGIRAESNPGT</sequence>
<feature type="region of interest" description="Disordered" evidence="5">
    <location>
        <begin position="89"/>
        <end position="112"/>
    </location>
</feature>
<dbReference type="GO" id="GO:0006508">
    <property type="term" value="P:proteolysis"/>
    <property type="evidence" value="ECO:0007669"/>
    <property type="project" value="UniProtKB-KW"/>
</dbReference>
<dbReference type="CDD" id="cd01796">
    <property type="entry name" value="Ubl_Ddi1_like"/>
    <property type="match status" value="1"/>
</dbReference>
<evidence type="ECO:0000256" key="2">
    <source>
        <dbReference type="ARBA" id="ARBA00022670"/>
    </source>
</evidence>
<comment type="similarity">
    <text evidence="1">Belongs to the DDI1 family.</text>
</comment>
<evidence type="ECO:0000259" key="6">
    <source>
        <dbReference type="PROSITE" id="PS50053"/>
    </source>
</evidence>
<dbReference type="PANTHER" id="PTHR12917:SF1">
    <property type="entry name" value="AT13091P"/>
    <property type="match status" value="1"/>
</dbReference>
<dbReference type="PANTHER" id="PTHR12917">
    <property type="entry name" value="ASPARTYL PROTEASE DDI-RELATED"/>
    <property type="match status" value="1"/>
</dbReference>
<dbReference type="GeneID" id="87880786"/>
<feature type="region of interest" description="Disordered" evidence="5">
    <location>
        <begin position="205"/>
        <end position="397"/>
    </location>
</feature>
<dbReference type="PROSITE" id="PS50053">
    <property type="entry name" value="UBIQUITIN_2"/>
    <property type="match status" value="1"/>
</dbReference>
<feature type="compositionally biased region" description="Gly residues" evidence="5">
    <location>
        <begin position="271"/>
        <end position="280"/>
    </location>
</feature>
<dbReference type="Proteomes" id="UP001273166">
    <property type="component" value="Unassembled WGS sequence"/>
</dbReference>
<comment type="caution">
    <text evidence="7">The sequence shown here is derived from an EMBL/GenBank/DDBJ whole genome shotgun (WGS) entry which is preliminary data.</text>
</comment>
<evidence type="ECO:0000313" key="7">
    <source>
        <dbReference type="EMBL" id="KAK3306646.1"/>
    </source>
</evidence>
<feature type="compositionally biased region" description="Basic residues" evidence="5">
    <location>
        <begin position="293"/>
        <end position="305"/>
    </location>
</feature>
<feature type="compositionally biased region" description="Basic residues" evidence="5">
    <location>
        <begin position="331"/>
        <end position="341"/>
    </location>
</feature>
<evidence type="ECO:0000256" key="1">
    <source>
        <dbReference type="ARBA" id="ARBA00009136"/>
    </source>
</evidence>
<feature type="compositionally biased region" description="Low complexity" evidence="5">
    <location>
        <begin position="343"/>
        <end position="359"/>
    </location>
</feature>
<feature type="compositionally biased region" description="Basic and acidic residues" evidence="5">
    <location>
        <begin position="314"/>
        <end position="330"/>
    </location>
</feature>
<protein>
    <recommendedName>
        <fullName evidence="6">Ubiquitin-like domain-containing protein</fullName>
    </recommendedName>
</protein>
<dbReference type="Gene3D" id="3.10.20.90">
    <property type="entry name" value="Phosphatidylinositol 3-kinase Catalytic Subunit, Chain A, domain 1"/>
    <property type="match status" value="1"/>
</dbReference>
<dbReference type="RefSeq" id="XP_062722426.1">
    <property type="nucleotide sequence ID" value="XM_062861957.1"/>
</dbReference>
<reference evidence="7" key="2">
    <citation type="submission" date="2023-06" db="EMBL/GenBank/DDBJ databases">
        <authorList>
            <consortium name="Lawrence Berkeley National Laboratory"/>
            <person name="Mondo S.J."/>
            <person name="Hensen N."/>
            <person name="Bonometti L."/>
            <person name="Westerberg I."/>
            <person name="Brannstrom I.O."/>
            <person name="Guillou S."/>
            <person name="Cros-Aarteil S."/>
            <person name="Calhoun S."/>
            <person name="Haridas S."/>
            <person name="Kuo A."/>
            <person name="Pangilinan J."/>
            <person name="Riley R."/>
            <person name="Labutti K."/>
            <person name="Andreopoulos B."/>
            <person name="Lipzen A."/>
            <person name="Chen C."/>
            <person name="Yanf M."/>
            <person name="Daum C."/>
            <person name="Ng V."/>
            <person name="Clum A."/>
            <person name="Steindorff A."/>
            <person name="Ohm R."/>
            <person name="Martin F."/>
            <person name="Silar P."/>
            <person name="Natvig D."/>
            <person name="Lalanne C."/>
            <person name="Gautier V."/>
            <person name="Ament-Velasquez S.L."/>
            <person name="Kruys A."/>
            <person name="Hutchinson M.I."/>
            <person name="Powell A.J."/>
            <person name="Barry K."/>
            <person name="Miller A.N."/>
            <person name="Grigoriev I.V."/>
            <person name="Debuchy R."/>
            <person name="Gladieux P."/>
            <person name="Thoren M.H."/>
            <person name="Johannesson H."/>
        </authorList>
    </citation>
    <scope>NUCLEOTIDE SEQUENCE</scope>
    <source>
        <strain evidence="7">CBS 333.67</strain>
    </source>
</reference>
<evidence type="ECO:0000256" key="4">
    <source>
        <dbReference type="ARBA" id="ARBA00022801"/>
    </source>
</evidence>
<accession>A0AAJ0M2G7</accession>
<keyword evidence="2" id="KW-0645">Protease</keyword>
<dbReference type="Pfam" id="PF00240">
    <property type="entry name" value="ubiquitin"/>
    <property type="match status" value="1"/>
</dbReference>
<dbReference type="SUPFAM" id="SSF54236">
    <property type="entry name" value="Ubiquitin-like"/>
    <property type="match status" value="1"/>
</dbReference>
<proteinExistence type="inferred from homology"/>
<evidence type="ECO:0000256" key="5">
    <source>
        <dbReference type="SAM" id="MobiDB-lite"/>
    </source>
</evidence>
<feature type="compositionally biased region" description="Low complexity" evidence="5">
    <location>
        <begin position="89"/>
        <end position="106"/>
    </location>
</feature>
<dbReference type="InterPro" id="IPR033882">
    <property type="entry name" value="DDI1_N"/>
</dbReference>
<dbReference type="InterPro" id="IPR029071">
    <property type="entry name" value="Ubiquitin-like_domsf"/>
</dbReference>
<evidence type="ECO:0000313" key="8">
    <source>
        <dbReference type="Proteomes" id="UP001273166"/>
    </source>
</evidence>